<evidence type="ECO:0000313" key="5">
    <source>
        <dbReference type="Proteomes" id="UP000658656"/>
    </source>
</evidence>
<accession>A0A8H9IP20</accession>
<evidence type="ECO:0000259" key="3">
    <source>
        <dbReference type="Pfam" id="PF16861"/>
    </source>
</evidence>
<organism evidence="4 5">
    <name type="scientific">Amycolatopsis bartoniae</name>
    <dbReference type="NCBI Taxonomy" id="941986"/>
    <lineage>
        <taxon>Bacteria</taxon>
        <taxon>Bacillati</taxon>
        <taxon>Actinomycetota</taxon>
        <taxon>Actinomycetes</taxon>
        <taxon>Pseudonocardiales</taxon>
        <taxon>Pseudonocardiaceae</taxon>
        <taxon>Amycolatopsis</taxon>
    </lineage>
</organism>
<keyword evidence="5" id="KW-1185">Reference proteome</keyword>
<dbReference type="InterPro" id="IPR003696">
    <property type="entry name" value="Carbtransf_dom"/>
</dbReference>
<dbReference type="Pfam" id="PF02543">
    <property type="entry name" value="Carbam_trans_N"/>
    <property type="match status" value="1"/>
</dbReference>
<protein>
    <submittedName>
        <fullName evidence="4">Nodulation protein U</fullName>
    </submittedName>
</protein>
<dbReference type="Proteomes" id="UP000658656">
    <property type="component" value="Unassembled WGS sequence"/>
</dbReference>
<comment type="caution">
    <text evidence="4">The sequence shown here is derived from an EMBL/GenBank/DDBJ whole genome shotgun (WGS) entry which is preliminary data.</text>
</comment>
<dbReference type="InterPro" id="IPR051338">
    <property type="entry name" value="NodU/CmcH_Carbamoyltrnsfr"/>
</dbReference>
<dbReference type="InterPro" id="IPR031730">
    <property type="entry name" value="Carbam_trans_C"/>
</dbReference>
<dbReference type="EMBL" id="BNAV01000001">
    <property type="protein sequence ID" value="GHF32126.1"/>
    <property type="molecule type" value="Genomic_DNA"/>
</dbReference>
<sequence>MRILSFKPGHDGAVAFLDEGRLVFSLESEKDSYPRYGDITPAVVAEAMELCDALPDVICLGGWVKGYNVNERPIGAGYYGWQDNSVRHGTTKVFGKQVKTFTSSHERSHLMSAYGMSPFVNERPCYGLVWEGYIGSFYEYGPRGEVTLIQEVMREAGIKYQYLFSLADPTTTTDFGGFRFSNAGKLMALAAFGAPDRVGPEGRALIEFILDQRDILQTVPKANLADSPYHDIGVRSPEFTDLAAAHSQRIFEQFHDVAARKLTKGYPLIISGGCGLNCDWNSQWRESGLFEDVFIPPVPNDAGSALGTAVDAQRHFTGDARIEWDPYAGAEFRHDLDRPGARFEHDPSGLDGAARVLADGGIIAWVQGRCEIGPRALGNRSILASASVPDMQARLNHVKGREDYRPIAPVCRAEDVEEFFHWSAPSPYMLHFQKVRDPRRLPAVTHVDGTARTQTVTAEENAALHDLLGRFGTLSGVPVLCNTSLNFNGTGFINRTSDLVDYVLTRDLAGFWLDGSFYRTRKTGNR</sequence>
<feature type="domain" description="Carbamoyltransferase C-terminal" evidence="3">
    <location>
        <begin position="354"/>
        <end position="516"/>
    </location>
</feature>
<reference evidence="4" key="2">
    <citation type="submission" date="2020-09" db="EMBL/GenBank/DDBJ databases">
        <authorList>
            <person name="Sun Q."/>
            <person name="Zhou Y."/>
        </authorList>
    </citation>
    <scope>NUCLEOTIDE SEQUENCE</scope>
    <source>
        <strain evidence="4">CGMCC 4.7679</strain>
    </source>
</reference>
<dbReference type="RefSeq" id="WP_145933619.1">
    <property type="nucleotide sequence ID" value="NZ_BNAV01000001.1"/>
</dbReference>
<dbReference type="PANTHER" id="PTHR34847:SF1">
    <property type="entry name" value="NODULATION PROTEIN U"/>
    <property type="match status" value="1"/>
</dbReference>
<proteinExistence type="inferred from homology"/>
<feature type="domain" description="Carbamoyltransferase" evidence="2">
    <location>
        <begin position="101"/>
        <end position="310"/>
    </location>
</feature>
<dbReference type="Gene3D" id="3.30.420.40">
    <property type="match status" value="1"/>
</dbReference>
<evidence type="ECO:0000259" key="2">
    <source>
        <dbReference type="Pfam" id="PF02543"/>
    </source>
</evidence>
<evidence type="ECO:0000256" key="1">
    <source>
        <dbReference type="ARBA" id="ARBA00006129"/>
    </source>
</evidence>
<name>A0A8H9IP20_9PSEU</name>
<gene>
    <name evidence="4" type="primary">nodU</name>
    <name evidence="4" type="ORF">GCM10017566_00760</name>
</gene>
<dbReference type="Pfam" id="PF16861">
    <property type="entry name" value="Carbam_trans_C"/>
    <property type="match status" value="1"/>
</dbReference>
<dbReference type="OrthoDB" id="9780777at2"/>
<reference evidence="4" key="1">
    <citation type="journal article" date="2014" name="Int. J. Syst. Evol. Microbiol.">
        <title>Complete genome sequence of Corynebacterium casei LMG S-19264T (=DSM 44701T), isolated from a smear-ripened cheese.</title>
        <authorList>
            <consortium name="US DOE Joint Genome Institute (JGI-PGF)"/>
            <person name="Walter F."/>
            <person name="Albersmeier A."/>
            <person name="Kalinowski J."/>
            <person name="Ruckert C."/>
        </authorList>
    </citation>
    <scope>NUCLEOTIDE SEQUENCE</scope>
    <source>
        <strain evidence="4">CGMCC 4.7679</strain>
    </source>
</reference>
<comment type="similarity">
    <text evidence="1">Belongs to the NodU/CmcH family.</text>
</comment>
<dbReference type="GO" id="GO:0003824">
    <property type="term" value="F:catalytic activity"/>
    <property type="evidence" value="ECO:0007669"/>
    <property type="project" value="InterPro"/>
</dbReference>
<evidence type="ECO:0000313" key="4">
    <source>
        <dbReference type="EMBL" id="GHF32126.1"/>
    </source>
</evidence>
<dbReference type="Gene3D" id="3.90.870.20">
    <property type="entry name" value="Carbamoyltransferase, C-terminal domain"/>
    <property type="match status" value="1"/>
</dbReference>
<dbReference type="PANTHER" id="PTHR34847">
    <property type="entry name" value="NODULATION PROTEIN U"/>
    <property type="match status" value="1"/>
</dbReference>
<dbReference type="AlphaFoldDB" id="A0A8H9IP20"/>
<dbReference type="InterPro" id="IPR038152">
    <property type="entry name" value="Carbam_trans_C_sf"/>
</dbReference>